<reference evidence="1 2" key="1">
    <citation type="submission" date="2021-04" db="EMBL/GenBank/DDBJ databases">
        <title>The complete genome sequence of Neokomagataea sp. TBRC 2177.</title>
        <authorList>
            <person name="Charoenyingcharoen P."/>
            <person name="Yukphan P."/>
        </authorList>
    </citation>
    <scope>NUCLEOTIDE SEQUENCE [LARGE SCALE GENOMIC DNA]</scope>
    <source>
        <strain evidence="1 2">TBRC 2177</strain>
    </source>
</reference>
<evidence type="ECO:0000313" key="1">
    <source>
        <dbReference type="EMBL" id="MBR0560692.1"/>
    </source>
</evidence>
<comment type="caution">
    <text evidence="1">The sequence shown here is derived from an EMBL/GenBank/DDBJ whole genome shotgun (WGS) entry which is preliminary data.</text>
</comment>
<sequence length="160" mass="18090">MPYSVYIYKFKEELPSDIKSEIILNVLKEENASYTLGDEYIKLSDGSFVESWADDLYEKDYVEGISFIFRGGFTMEFVNLAYKIANAIEGSIINDAGEIGSMDNPFMLLTNEQQRENLPTAFSEGAVMCTSVDFLNAALNGGLTRWLNWPLYKHPEQVAP</sequence>
<proteinExistence type="predicted"/>
<evidence type="ECO:0000313" key="2">
    <source>
        <dbReference type="Proteomes" id="UP000677812"/>
    </source>
</evidence>
<accession>A0ABS5E9V4</accession>
<dbReference type="Proteomes" id="UP000677812">
    <property type="component" value="Unassembled WGS sequence"/>
</dbReference>
<dbReference type="RefSeq" id="WP_211683312.1">
    <property type="nucleotide sequence ID" value="NZ_JAGRQH010000014.1"/>
</dbReference>
<name>A0ABS5E9V4_9PROT</name>
<organism evidence="1 2">
    <name type="scientific">Neokomagataea anthophila</name>
    <dbReference type="NCBI Taxonomy" id="2826925"/>
    <lineage>
        <taxon>Bacteria</taxon>
        <taxon>Pseudomonadati</taxon>
        <taxon>Pseudomonadota</taxon>
        <taxon>Alphaproteobacteria</taxon>
        <taxon>Acetobacterales</taxon>
        <taxon>Acetobacteraceae</taxon>
        <taxon>Neokomagataea</taxon>
    </lineage>
</organism>
<keyword evidence="2" id="KW-1185">Reference proteome</keyword>
<protein>
    <submittedName>
        <fullName evidence="1">Uncharacterized protein</fullName>
    </submittedName>
</protein>
<dbReference type="EMBL" id="JAGRQH010000014">
    <property type="protein sequence ID" value="MBR0560692.1"/>
    <property type="molecule type" value="Genomic_DNA"/>
</dbReference>
<gene>
    <name evidence="1" type="ORF">KB213_11590</name>
</gene>